<keyword evidence="1" id="KW-0472">Membrane</keyword>
<gene>
    <name evidence="2" type="ORF">SAMN04489727_0067</name>
</gene>
<dbReference type="EMBL" id="FNSO01000001">
    <property type="protein sequence ID" value="SEB28996.1"/>
    <property type="molecule type" value="Genomic_DNA"/>
</dbReference>
<keyword evidence="3" id="KW-1185">Reference proteome</keyword>
<dbReference type="Proteomes" id="UP000199622">
    <property type="component" value="Unassembled WGS sequence"/>
</dbReference>
<dbReference type="Pfam" id="PF03596">
    <property type="entry name" value="Cad"/>
    <property type="match status" value="1"/>
</dbReference>
<dbReference type="AlphaFoldDB" id="A0A1H4I5E4"/>
<keyword evidence="1" id="KW-1133">Transmembrane helix</keyword>
<accession>A0A1H4I5E4</accession>
<keyword evidence="1" id="KW-0812">Transmembrane</keyword>
<feature type="transmembrane region" description="Helical" evidence="1">
    <location>
        <begin position="7"/>
        <end position="30"/>
    </location>
</feature>
<proteinExistence type="predicted"/>
<evidence type="ECO:0000256" key="1">
    <source>
        <dbReference type="SAM" id="Phobius"/>
    </source>
</evidence>
<dbReference type="InterPro" id="IPR004676">
    <property type="entry name" value="Cd-R_transporter"/>
</dbReference>
<reference evidence="3" key="1">
    <citation type="submission" date="2016-10" db="EMBL/GenBank/DDBJ databases">
        <authorList>
            <person name="Varghese N."/>
            <person name="Submissions S."/>
        </authorList>
    </citation>
    <scope>NUCLEOTIDE SEQUENCE [LARGE SCALE GENOMIC DNA]</scope>
    <source>
        <strain evidence="3">DSM 44544</strain>
    </source>
</reference>
<evidence type="ECO:0000313" key="2">
    <source>
        <dbReference type="EMBL" id="SEB28996.1"/>
    </source>
</evidence>
<organism evidence="2 3">
    <name type="scientific">Amycolatopsis tolypomycina</name>
    <dbReference type="NCBI Taxonomy" id="208445"/>
    <lineage>
        <taxon>Bacteria</taxon>
        <taxon>Bacillati</taxon>
        <taxon>Actinomycetota</taxon>
        <taxon>Actinomycetes</taxon>
        <taxon>Pseudonocardiales</taxon>
        <taxon>Pseudonocardiaceae</taxon>
        <taxon>Amycolatopsis</taxon>
    </lineage>
</organism>
<feature type="transmembrane region" description="Helical" evidence="1">
    <location>
        <begin position="137"/>
        <end position="159"/>
    </location>
</feature>
<name>A0A1H4I5E4_9PSEU</name>
<feature type="transmembrane region" description="Helical" evidence="1">
    <location>
        <begin position="50"/>
        <end position="70"/>
    </location>
</feature>
<protein>
    <submittedName>
        <fullName evidence="2">Cadmium resistance protein CadD, predicted permease</fullName>
    </submittedName>
</protein>
<evidence type="ECO:0000313" key="3">
    <source>
        <dbReference type="Proteomes" id="UP000199622"/>
    </source>
</evidence>
<feature type="transmembrane region" description="Helical" evidence="1">
    <location>
        <begin position="171"/>
        <end position="191"/>
    </location>
</feature>
<sequence length="192" mass="19264">MGVDVGLLGRAAAMFAVTNVDDLVLLAVFFGQAAGQPGRRGELKVVTGQFLGFAAILAVSVAGALGAGLLPDGAVRWLGLLPVLLGLRAAWQALRQDDDEPPPAAGVAGIATVCFANGGDNVGVYVPAFAATGPAGLAGYVAVFLAGVAAWCVAGRFLATRPGIAQVLARWGHVLLPVVLIALGVLILIGAF</sequence>